<dbReference type="InterPro" id="IPR011034">
    <property type="entry name" value="Formyl_transferase-like_C_sf"/>
</dbReference>
<evidence type="ECO:0008006" key="5">
    <source>
        <dbReference type="Google" id="ProtNLM"/>
    </source>
</evidence>
<evidence type="ECO:0000313" key="3">
    <source>
        <dbReference type="EMBL" id="MBL3658256.1"/>
    </source>
</evidence>
<dbReference type="GO" id="GO:0005829">
    <property type="term" value="C:cytosol"/>
    <property type="evidence" value="ECO:0007669"/>
    <property type="project" value="TreeGrafter"/>
</dbReference>
<sequence>MKTVVYTCSSWGIPLLLELSKKGMLQGVILPIDAQEALPIESFAKQQGIPFIYVKETELTSTLMDWLTAISPDLAYCITFPFLLPSQIITLPRYGTVNFHFGKLSNNRGPDPLFWTLSEGSSTATITAHLMDQCFDNGPVINEINVPVFPGENWGLLGARLSIKLLDLLSSIETKLVNGHELQIEKHNDPKPRPQSDHISIRWSEQSADSVESLVNACNPKYGGAVTLFRGSLVHILEVSPADVSNSTLMAPGSIVYADNQNGIFVLCADYRFLRINVIRTPEAYLTGFKLAALGVKTNEKFYSSLSSKEESLIIH</sequence>
<protein>
    <recommendedName>
        <fullName evidence="5">Methionyl-tRNA formyltransferase</fullName>
    </recommendedName>
</protein>
<feature type="domain" description="Formyl transferase N-terminal" evidence="1">
    <location>
        <begin position="36"/>
        <end position="161"/>
    </location>
</feature>
<dbReference type="InterPro" id="IPR002376">
    <property type="entry name" value="Formyl_transf_N"/>
</dbReference>
<proteinExistence type="predicted"/>
<evidence type="ECO:0000259" key="2">
    <source>
        <dbReference type="Pfam" id="PF02911"/>
    </source>
</evidence>
<dbReference type="Pfam" id="PF02911">
    <property type="entry name" value="Formyl_trans_C"/>
    <property type="match status" value="1"/>
</dbReference>
<evidence type="ECO:0000313" key="4">
    <source>
        <dbReference type="Proteomes" id="UP000659388"/>
    </source>
</evidence>
<feature type="domain" description="Formyl transferase C-terminal" evidence="2">
    <location>
        <begin position="200"/>
        <end position="281"/>
    </location>
</feature>
<dbReference type="Pfam" id="PF00551">
    <property type="entry name" value="Formyl_trans_N"/>
    <property type="match status" value="1"/>
</dbReference>
<dbReference type="Proteomes" id="UP000659388">
    <property type="component" value="Unassembled WGS sequence"/>
</dbReference>
<keyword evidence="4" id="KW-1185">Reference proteome</keyword>
<reference evidence="3" key="1">
    <citation type="submission" date="2021-01" db="EMBL/GenBank/DDBJ databases">
        <title>Fulvivirga kasyanovii gen. nov., sp nov., a novel member of the phylum Bacteroidetes isolated from seawater in a mussel farm.</title>
        <authorList>
            <person name="Zhao L.-H."/>
            <person name="Wang Z.-J."/>
        </authorList>
    </citation>
    <scope>NUCLEOTIDE SEQUENCE</scope>
    <source>
        <strain evidence="3">2943</strain>
    </source>
</reference>
<dbReference type="GO" id="GO:0004479">
    <property type="term" value="F:methionyl-tRNA formyltransferase activity"/>
    <property type="evidence" value="ECO:0007669"/>
    <property type="project" value="TreeGrafter"/>
</dbReference>
<dbReference type="InterPro" id="IPR036477">
    <property type="entry name" value="Formyl_transf_N_sf"/>
</dbReference>
<evidence type="ECO:0000259" key="1">
    <source>
        <dbReference type="Pfam" id="PF00551"/>
    </source>
</evidence>
<organism evidence="3 4">
    <name type="scientific">Fulvivirga sediminis</name>
    <dbReference type="NCBI Taxonomy" id="2803949"/>
    <lineage>
        <taxon>Bacteria</taxon>
        <taxon>Pseudomonadati</taxon>
        <taxon>Bacteroidota</taxon>
        <taxon>Cytophagia</taxon>
        <taxon>Cytophagales</taxon>
        <taxon>Fulvivirgaceae</taxon>
        <taxon>Fulvivirga</taxon>
    </lineage>
</organism>
<dbReference type="Gene3D" id="3.40.50.12230">
    <property type="match status" value="1"/>
</dbReference>
<dbReference type="SUPFAM" id="SSF53328">
    <property type="entry name" value="Formyltransferase"/>
    <property type="match status" value="1"/>
</dbReference>
<gene>
    <name evidence="3" type="ORF">JL102_19040</name>
</gene>
<dbReference type="SUPFAM" id="SSF50486">
    <property type="entry name" value="FMT C-terminal domain-like"/>
    <property type="match status" value="1"/>
</dbReference>
<comment type="caution">
    <text evidence="3">The sequence shown here is derived from an EMBL/GenBank/DDBJ whole genome shotgun (WGS) entry which is preliminary data.</text>
</comment>
<dbReference type="EMBL" id="JAESIY010000011">
    <property type="protein sequence ID" value="MBL3658256.1"/>
    <property type="molecule type" value="Genomic_DNA"/>
</dbReference>
<dbReference type="RefSeq" id="WP_202246047.1">
    <property type="nucleotide sequence ID" value="NZ_JAESIY010000011.1"/>
</dbReference>
<dbReference type="AlphaFoldDB" id="A0A937K268"/>
<dbReference type="InterPro" id="IPR005793">
    <property type="entry name" value="Formyl_trans_C"/>
</dbReference>
<dbReference type="PANTHER" id="PTHR11138">
    <property type="entry name" value="METHIONYL-TRNA FORMYLTRANSFERASE"/>
    <property type="match status" value="1"/>
</dbReference>
<name>A0A937K268_9BACT</name>
<accession>A0A937K268</accession>
<dbReference type="PANTHER" id="PTHR11138:SF5">
    <property type="entry name" value="METHIONYL-TRNA FORMYLTRANSFERASE, MITOCHONDRIAL"/>
    <property type="match status" value="1"/>
</dbReference>